<evidence type="ECO:0000313" key="2">
    <source>
        <dbReference type="Proteomes" id="UP001174909"/>
    </source>
</evidence>
<dbReference type="AlphaFoldDB" id="A0AA35QV26"/>
<comment type="caution">
    <text evidence="1">The sequence shown here is derived from an EMBL/GenBank/DDBJ whole genome shotgun (WGS) entry which is preliminary data.</text>
</comment>
<gene>
    <name evidence="1" type="ORF">GBAR_LOCUS1226</name>
</gene>
<keyword evidence="2" id="KW-1185">Reference proteome</keyword>
<evidence type="ECO:0000313" key="1">
    <source>
        <dbReference type="EMBL" id="CAI7993240.1"/>
    </source>
</evidence>
<organism evidence="1 2">
    <name type="scientific">Geodia barretti</name>
    <name type="common">Barrett's horny sponge</name>
    <dbReference type="NCBI Taxonomy" id="519541"/>
    <lineage>
        <taxon>Eukaryota</taxon>
        <taxon>Metazoa</taxon>
        <taxon>Porifera</taxon>
        <taxon>Demospongiae</taxon>
        <taxon>Heteroscleromorpha</taxon>
        <taxon>Tetractinellida</taxon>
        <taxon>Astrophorina</taxon>
        <taxon>Geodiidae</taxon>
        <taxon>Geodia</taxon>
    </lineage>
</organism>
<name>A0AA35QV26_GEOBA</name>
<accession>A0AA35QV26</accession>
<sequence length="154" mass="16620">MHVTVSSEPSRCLSIFSFRRLTQSMPTITSSDRHGSSYHATGHVISLSPQHCHTSSSVGGCPGTQTRGVVSTSLMCGISGSSDRVDSIDLKRLTSRLNSNISRLCCYFIIHSLQPSLLSPSSSSSPYLCLFNPFPLSLSTSPLLLSSRGEWPEV</sequence>
<protein>
    <submittedName>
        <fullName evidence="1">Uncharacterized protein</fullName>
    </submittedName>
</protein>
<dbReference type="Proteomes" id="UP001174909">
    <property type="component" value="Unassembled WGS sequence"/>
</dbReference>
<dbReference type="EMBL" id="CASHTH010000181">
    <property type="protein sequence ID" value="CAI7993240.1"/>
    <property type="molecule type" value="Genomic_DNA"/>
</dbReference>
<reference evidence="1" key="1">
    <citation type="submission" date="2023-03" db="EMBL/GenBank/DDBJ databases">
        <authorList>
            <person name="Steffen K."/>
            <person name="Cardenas P."/>
        </authorList>
    </citation>
    <scope>NUCLEOTIDE SEQUENCE</scope>
</reference>
<proteinExistence type="predicted"/>